<evidence type="ECO:0000313" key="4">
    <source>
        <dbReference type="Proteomes" id="UP000199337"/>
    </source>
</evidence>
<proteinExistence type="inferred from homology"/>
<dbReference type="Proteomes" id="UP000199337">
    <property type="component" value="Unassembled WGS sequence"/>
</dbReference>
<dbReference type="GO" id="GO:0071281">
    <property type="term" value="P:cellular response to iron ion"/>
    <property type="evidence" value="ECO:0007669"/>
    <property type="project" value="TreeGrafter"/>
</dbReference>
<dbReference type="Gene3D" id="3.40.50.1980">
    <property type="entry name" value="Nitrogenase molybdenum iron protein domain"/>
    <property type="match status" value="2"/>
</dbReference>
<dbReference type="OrthoDB" id="9787830at2"/>
<accession>A0A1I2XB33</accession>
<feature type="domain" description="Fe/B12 periplasmic-binding" evidence="2">
    <location>
        <begin position="58"/>
        <end position="332"/>
    </location>
</feature>
<dbReference type="Pfam" id="PF01497">
    <property type="entry name" value="Peripla_BP_2"/>
    <property type="match status" value="1"/>
</dbReference>
<name>A0A1I2XB33_9FIRM</name>
<evidence type="ECO:0000313" key="3">
    <source>
        <dbReference type="EMBL" id="SFH09906.1"/>
    </source>
</evidence>
<dbReference type="SUPFAM" id="SSF53807">
    <property type="entry name" value="Helical backbone' metal receptor"/>
    <property type="match status" value="1"/>
</dbReference>
<dbReference type="PANTHER" id="PTHR30535">
    <property type="entry name" value="VITAMIN B12-BINDING PROTEIN"/>
    <property type="match status" value="1"/>
</dbReference>
<reference evidence="4" key="1">
    <citation type="submission" date="2016-10" db="EMBL/GenBank/DDBJ databases">
        <authorList>
            <person name="Varghese N."/>
            <person name="Submissions S."/>
        </authorList>
    </citation>
    <scope>NUCLEOTIDE SEQUENCE [LARGE SCALE GENOMIC DNA]</scope>
    <source>
        <strain evidence="4">DSM 17038</strain>
    </source>
</reference>
<gene>
    <name evidence="3" type="ORF">SAMN05660649_03853</name>
</gene>
<keyword evidence="4" id="KW-1185">Reference proteome</keyword>
<dbReference type="InterPro" id="IPR002491">
    <property type="entry name" value="ABC_transptr_periplasmic_BD"/>
</dbReference>
<dbReference type="InterPro" id="IPR050902">
    <property type="entry name" value="ABC_Transporter_SBP"/>
</dbReference>
<dbReference type="EMBL" id="FOOX01000016">
    <property type="protein sequence ID" value="SFH09906.1"/>
    <property type="molecule type" value="Genomic_DNA"/>
</dbReference>
<dbReference type="RefSeq" id="WP_092473385.1">
    <property type="nucleotide sequence ID" value="NZ_FOOX01000016.1"/>
</dbReference>
<dbReference type="Gene3D" id="1.20.58.2180">
    <property type="match status" value="1"/>
</dbReference>
<protein>
    <submittedName>
        <fullName evidence="3">Iron complex transport system substrate-binding protein</fullName>
    </submittedName>
</protein>
<sequence length="369" mass="40884">MGKRKISCLLGLTVIVWLMLNLAGCGRTASTPAGQDAATRTIQDMAGRTVTVPATIETAFSTSPVGAIALYALCPDKMVGWNSELRPDEKKFILPECQSLPNLGGWYAKNTGNIEELLKIHPDVIIDMGDISETNISNADKIQKQLEIPVVLVDAPVTDMDKALEFLGDLLGEKARAQELAEYCRNTIADVTARAAQIPPEQRVRVYYAEGPKGLETEPDGSRHIETLQVVGGLNVADVTEQGTGGMNAGRTPVSMEQVLSWNPEVILAWQENQGGFYQGILSDPAWQEIKAVQQHQVYRIPNAPYNWFDRPPSINRIIGFKWLGNLLYPQVFNYDMVAEVKDFYQKFYHYNLTDEQAKTLLSQKPAAN</sequence>
<evidence type="ECO:0000259" key="2">
    <source>
        <dbReference type="PROSITE" id="PS50983"/>
    </source>
</evidence>
<comment type="similarity">
    <text evidence="1">Belongs to the bacterial solute-binding protein 8 family.</text>
</comment>
<organism evidence="3 4">
    <name type="scientific">Desulfotruncus arcticus DSM 17038</name>
    <dbReference type="NCBI Taxonomy" id="1121424"/>
    <lineage>
        <taxon>Bacteria</taxon>
        <taxon>Bacillati</taxon>
        <taxon>Bacillota</taxon>
        <taxon>Clostridia</taxon>
        <taxon>Eubacteriales</taxon>
        <taxon>Desulfallaceae</taxon>
        <taxon>Desulfotruncus</taxon>
    </lineage>
</organism>
<dbReference type="STRING" id="341036.SAMN05660649_03853"/>
<evidence type="ECO:0000256" key="1">
    <source>
        <dbReference type="ARBA" id="ARBA00008814"/>
    </source>
</evidence>
<dbReference type="PROSITE" id="PS50983">
    <property type="entry name" value="FE_B12_PBP"/>
    <property type="match status" value="1"/>
</dbReference>
<dbReference type="PANTHER" id="PTHR30535:SF34">
    <property type="entry name" value="MOLYBDATE-BINDING PROTEIN MOLA"/>
    <property type="match status" value="1"/>
</dbReference>
<dbReference type="AlphaFoldDB" id="A0A1I2XB33"/>